<dbReference type="NCBIfam" id="TIGR00229">
    <property type="entry name" value="sensory_box"/>
    <property type="match status" value="1"/>
</dbReference>
<feature type="transmembrane region" description="Helical" evidence="1">
    <location>
        <begin position="12"/>
        <end position="31"/>
    </location>
</feature>
<keyword evidence="1" id="KW-0812">Transmembrane</keyword>
<dbReference type="Pfam" id="PF00990">
    <property type="entry name" value="GGDEF"/>
    <property type="match status" value="1"/>
</dbReference>
<feature type="domain" description="PAC" evidence="3">
    <location>
        <begin position="410"/>
        <end position="461"/>
    </location>
</feature>
<keyword evidence="6" id="KW-1185">Reference proteome</keyword>
<dbReference type="SUPFAM" id="SSF55785">
    <property type="entry name" value="PYP-like sensor domain (PAS domain)"/>
    <property type="match status" value="1"/>
</dbReference>
<dbReference type="CDD" id="cd01949">
    <property type="entry name" value="GGDEF"/>
    <property type="match status" value="1"/>
</dbReference>
<dbReference type="RefSeq" id="WP_317792063.1">
    <property type="nucleotide sequence ID" value="NZ_AP028461.1"/>
</dbReference>
<dbReference type="PANTHER" id="PTHR44757:SF2">
    <property type="entry name" value="BIOFILM ARCHITECTURE MAINTENANCE PROTEIN MBAA"/>
    <property type="match status" value="1"/>
</dbReference>
<keyword evidence="5" id="KW-0548">Nucleotidyltransferase</keyword>
<dbReference type="InterPro" id="IPR000700">
    <property type="entry name" value="PAS-assoc_C"/>
</dbReference>
<evidence type="ECO:0000259" key="3">
    <source>
        <dbReference type="PROSITE" id="PS50113"/>
    </source>
</evidence>
<dbReference type="GO" id="GO:0052621">
    <property type="term" value="F:diguanylate cyclase activity"/>
    <property type="evidence" value="ECO:0007669"/>
    <property type="project" value="UniProtKB-EC"/>
</dbReference>
<feature type="transmembrane region" description="Helical" evidence="1">
    <location>
        <begin position="275"/>
        <end position="293"/>
    </location>
</feature>
<dbReference type="PROSITE" id="PS50887">
    <property type="entry name" value="GGDEF"/>
    <property type="match status" value="1"/>
</dbReference>
<dbReference type="Proteomes" id="UP001597183">
    <property type="component" value="Unassembled WGS sequence"/>
</dbReference>
<dbReference type="PROSITE" id="PS50113">
    <property type="entry name" value="PAC"/>
    <property type="match status" value="1"/>
</dbReference>
<feature type="transmembrane region" description="Helical" evidence="1">
    <location>
        <begin position="140"/>
        <end position="161"/>
    </location>
</feature>
<feature type="transmembrane region" description="Helical" evidence="1">
    <location>
        <begin position="173"/>
        <end position="192"/>
    </location>
</feature>
<dbReference type="InterPro" id="IPR000160">
    <property type="entry name" value="GGDEF_dom"/>
</dbReference>
<proteinExistence type="predicted"/>
<feature type="transmembrane region" description="Helical" evidence="1">
    <location>
        <begin position="109"/>
        <end position="128"/>
    </location>
</feature>
<dbReference type="InterPro" id="IPR013655">
    <property type="entry name" value="PAS_fold_3"/>
</dbReference>
<protein>
    <submittedName>
        <fullName evidence="5">Diguanylate cyclase domain-containing protein</fullName>
        <ecNumber evidence="5">2.7.7.65</ecNumber>
    </submittedName>
</protein>
<evidence type="ECO:0000313" key="6">
    <source>
        <dbReference type="Proteomes" id="UP001597183"/>
    </source>
</evidence>
<keyword evidence="5" id="KW-0808">Transferase</keyword>
<dbReference type="PANTHER" id="PTHR44757">
    <property type="entry name" value="DIGUANYLATE CYCLASE DGCP"/>
    <property type="match status" value="1"/>
</dbReference>
<dbReference type="Gene3D" id="3.30.70.270">
    <property type="match status" value="1"/>
</dbReference>
<dbReference type="SMART" id="SM00267">
    <property type="entry name" value="GGDEF"/>
    <property type="match status" value="1"/>
</dbReference>
<feature type="transmembrane region" description="Helical" evidence="1">
    <location>
        <begin position="78"/>
        <end position="97"/>
    </location>
</feature>
<dbReference type="SMART" id="SM00091">
    <property type="entry name" value="PAS"/>
    <property type="match status" value="1"/>
</dbReference>
<accession>A0ABW4AHG5</accession>
<dbReference type="InterPro" id="IPR052155">
    <property type="entry name" value="Biofilm_reg_signaling"/>
</dbReference>
<feature type="domain" description="GGDEF" evidence="4">
    <location>
        <begin position="486"/>
        <end position="611"/>
    </location>
</feature>
<feature type="transmembrane region" description="Helical" evidence="1">
    <location>
        <begin position="236"/>
        <end position="254"/>
    </location>
</feature>
<keyword evidence="1" id="KW-1133">Transmembrane helix</keyword>
<dbReference type="CDD" id="cd00130">
    <property type="entry name" value="PAS"/>
    <property type="match status" value="1"/>
</dbReference>
<dbReference type="InterPro" id="IPR029787">
    <property type="entry name" value="Nucleotide_cyclase"/>
</dbReference>
<reference evidence="6" key="1">
    <citation type="journal article" date="2019" name="Int. J. Syst. Evol. Microbiol.">
        <title>The Global Catalogue of Microorganisms (GCM) 10K type strain sequencing project: providing services to taxonomists for standard genome sequencing and annotation.</title>
        <authorList>
            <consortium name="The Broad Institute Genomics Platform"/>
            <consortium name="The Broad Institute Genome Sequencing Center for Infectious Disease"/>
            <person name="Wu L."/>
            <person name="Ma J."/>
        </authorList>
    </citation>
    <scope>NUCLEOTIDE SEQUENCE [LARGE SCALE GENOMIC DNA]</scope>
    <source>
        <strain evidence="6">CCM 7526</strain>
    </source>
</reference>
<evidence type="ECO:0000313" key="5">
    <source>
        <dbReference type="EMBL" id="MFD1369786.1"/>
    </source>
</evidence>
<dbReference type="EC" id="2.7.7.65" evidence="5"/>
<dbReference type="Pfam" id="PF08447">
    <property type="entry name" value="PAS_3"/>
    <property type="match status" value="1"/>
</dbReference>
<dbReference type="NCBIfam" id="TIGR00254">
    <property type="entry name" value="GGDEF"/>
    <property type="match status" value="1"/>
</dbReference>
<dbReference type="PROSITE" id="PS50112">
    <property type="entry name" value="PAS"/>
    <property type="match status" value="1"/>
</dbReference>
<dbReference type="Gene3D" id="3.30.450.20">
    <property type="entry name" value="PAS domain"/>
    <property type="match status" value="1"/>
</dbReference>
<dbReference type="SUPFAM" id="SSF55073">
    <property type="entry name" value="Nucleotide cyclase"/>
    <property type="match status" value="1"/>
</dbReference>
<gene>
    <name evidence="5" type="ORF">ACFQ5G_30985</name>
</gene>
<dbReference type="EMBL" id="JBHTMK010000040">
    <property type="protein sequence ID" value="MFD1369786.1"/>
    <property type="molecule type" value="Genomic_DNA"/>
</dbReference>
<sequence length="611" mass="65410">MPPAVRGGSWRDPVLITVAVTAVLVVGAFLSDVGSPRAQMIACWIACPILDLALFHLSRQVCRVPDLPSHARRFWTSVAVGGLLFMIGDLVELYTLVADPGIQRITFHPVQSATMMLGVVVMMIGLLSTQRVTRSRRERIRLVLDTTILMSASAVVAWCLMTRPGMAAAGPENFFLALFGCGVVLCAIFVAVRSGLTGMSPMSRVAAVPMVIAPIGLAVSSVLLPSGSVPNTGVQMAAILVPCFLVLAGPRLQFLHGVRGLDGREWFNRRRRYSVLPYTGTLVCAVALVFVLASRGLGVSAWGALAGLLVNVGVVIARQVLALADNDSLVGEICHREQRLTGLLEHSSEIISIAGPDGGFTYASPAVERILGFTPAEVLGRCSLEILHRDDRARLGAELDEVYATPGAEMTFQGRYRHADGSWRWLEVVAVNLMEEPGIGGVVCNSRDVTESRELHERLRYQAGHDDLTGLANRREFTAAMDGCPGDATVLLIDLNGFKHINDTYGHAAGDAVLRHVADLLRACTGPGDVPARLGGDEFAVLTGGDRPAAERMVERLRAAIAEPVRIDGRDLRVGASIGLATGPAGVGDHLLNAADLLMYEEKQRSRTLTS</sequence>
<evidence type="ECO:0000256" key="1">
    <source>
        <dbReference type="SAM" id="Phobius"/>
    </source>
</evidence>
<comment type="caution">
    <text evidence="5">The sequence shown here is derived from an EMBL/GenBank/DDBJ whole genome shotgun (WGS) entry which is preliminary data.</text>
</comment>
<organism evidence="5 6">
    <name type="scientific">Actinoplanes sichuanensis</name>
    <dbReference type="NCBI Taxonomy" id="512349"/>
    <lineage>
        <taxon>Bacteria</taxon>
        <taxon>Bacillati</taxon>
        <taxon>Actinomycetota</taxon>
        <taxon>Actinomycetes</taxon>
        <taxon>Micromonosporales</taxon>
        <taxon>Micromonosporaceae</taxon>
        <taxon>Actinoplanes</taxon>
    </lineage>
</organism>
<feature type="domain" description="PAS" evidence="2">
    <location>
        <begin position="336"/>
        <end position="406"/>
    </location>
</feature>
<evidence type="ECO:0000259" key="4">
    <source>
        <dbReference type="PROSITE" id="PS50887"/>
    </source>
</evidence>
<feature type="transmembrane region" description="Helical" evidence="1">
    <location>
        <begin position="37"/>
        <end position="57"/>
    </location>
</feature>
<name>A0ABW4AHG5_9ACTN</name>
<evidence type="ECO:0000259" key="2">
    <source>
        <dbReference type="PROSITE" id="PS50112"/>
    </source>
</evidence>
<keyword evidence="1" id="KW-0472">Membrane</keyword>
<dbReference type="InterPro" id="IPR035965">
    <property type="entry name" value="PAS-like_dom_sf"/>
</dbReference>
<feature type="transmembrane region" description="Helical" evidence="1">
    <location>
        <begin position="204"/>
        <end position="224"/>
    </location>
</feature>
<feature type="transmembrane region" description="Helical" evidence="1">
    <location>
        <begin position="299"/>
        <end position="317"/>
    </location>
</feature>
<dbReference type="InterPro" id="IPR000014">
    <property type="entry name" value="PAS"/>
</dbReference>
<dbReference type="InterPro" id="IPR043128">
    <property type="entry name" value="Rev_trsase/Diguanyl_cyclase"/>
</dbReference>